<dbReference type="InterPro" id="IPR036388">
    <property type="entry name" value="WH-like_DNA-bd_sf"/>
</dbReference>
<comment type="similarity">
    <text evidence="1">Belongs to the LysR transcriptional regulatory family.</text>
</comment>
<gene>
    <name evidence="6" type="ORF">SAMN04488040_2723</name>
</gene>
<dbReference type="PANTHER" id="PTHR30126">
    <property type="entry name" value="HTH-TYPE TRANSCRIPTIONAL REGULATOR"/>
    <property type="match status" value="1"/>
</dbReference>
<protein>
    <submittedName>
        <fullName evidence="6">Transcriptional regulator, LysR family</fullName>
    </submittedName>
</protein>
<proteinExistence type="inferred from homology"/>
<dbReference type="Gene3D" id="3.40.190.10">
    <property type="entry name" value="Periplasmic binding protein-like II"/>
    <property type="match status" value="2"/>
</dbReference>
<keyword evidence="7" id="KW-1185">Reference proteome</keyword>
<evidence type="ECO:0000256" key="1">
    <source>
        <dbReference type="ARBA" id="ARBA00009437"/>
    </source>
</evidence>
<dbReference type="Gene3D" id="1.10.10.10">
    <property type="entry name" value="Winged helix-like DNA-binding domain superfamily/Winged helix DNA-binding domain"/>
    <property type="match status" value="1"/>
</dbReference>
<dbReference type="OrthoDB" id="7776850at2"/>
<dbReference type="Pfam" id="PF03466">
    <property type="entry name" value="LysR_substrate"/>
    <property type="match status" value="1"/>
</dbReference>
<evidence type="ECO:0000313" key="6">
    <source>
        <dbReference type="EMBL" id="SFT00688.1"/>
    </source>
</evidence>
<evidence type="ECO:0000256" key="2">
    <source>
        <dbReference type="ARBA" id="ARBA00023015"/>
    </source>
</evidence>
<sequence>MFKKGVTLRGIEVFEALASTGSVAQAAAATGLSQPAVSQQMTNLEAAIGAPLMDHSRRPMRLTPQGENFLKHASAALVQLRLAQTELTVMDLANLSDLSLGVIDDFENDLTPRLATILADSMADCRFRMITDGSKDLIQAVQDKTLHMAIAATSGDAKSGLIEIPLARDPFIIVAPRDNAAPPADLLSGQSSLPFIRYDADQMIAEQISNHLARSSITLASQFEIGSHLALMAMVARGIGWAITTPFGYCRAERFHDALQAYTLPAPGASRQISLFAGADWAGSVPQNIAGTMRQLLQTHMIAPTLMQMPWLASSFHTLDG</sequence>
<evidence type="ECO:0000256" key="3">
    <source>
        <dbReference type="ARBA" id="ARBA00023125"/>
    </source>
</evidence>
<keyword evidence="3" id="KW-0238">DNA-binding</keyword>
<evidence type="ECO:0000259" key="5">
    <source>
        <dbReference type="PROSITE" id="PS50931"/>
    </source>
</evidence>
<dbReference type="RefSeq" id="WP_093916896.1">
    <property type="nucleotide sequence ID" value="NZ_FPAJ01000004.1"/>
</dbReference>
<reference evidence="7" key="1">
    <citation type="submission" date="2016-10" db="EMBL/GenBank/DDBJ databases">
        <authorList>
            <person name="Varghese N."/>
            <person name="Submissions S."/>
        </authorList>
    </citation>
    <scope>NUCLEOTIDE SEQUENCE [LARGE SCALE GENOMIC DNA]</scope>
    <source>
        <strain evidence="7">DSM 23422</strain>
    </source>
</reference>
<dbReference type="PANTHER" id="PTHR30126:SF40">
    <property type="entry name" value="HTH-TYPE TRANSCRIPTIONAL REGULATOR GLTR"/>
    <property type="match status" value="1"/>
</dbReference>
<evidence type="ECO:0000313" key="7">
    <source>
        <dbReference type="Proteomes" id="UP000199239"/>
    </source>
</evidence>
<dbReference type="Proteomes" id="UP000199239">
    <property type="component" value="Unassembled WGS sequence"/>
</dbReference>
<keyword evidence="4" id="KW-0804">Transcription</keyword>
<dbReference type="EMBL" id="FPAJ01000004">
    <property type="protein sequence ID" value="SFT00688.1"/>
    <property type="molecule type" value="Genomic_DNA"/>
</dbReference>
<dbReference type="CDD" id="cd05466">
    <property type="entry name" value="PBP2_LTTR_substrate"/>
    <property type="match status" value="1"/>
</dbReference>
<dbReference type="STRING" id="394264.SAMN04488040_2723"/>
<name>A0A1I6UH19_9RHOB</name>
<dbReference type="AlphaFoldDB" id="A0A1I6UH19"/>
<dbReference type="InterPro" id="IPR005119">
    <property type="entry name" value="LysR_subst-bd"/>
</dbReference>
<feature type="domain" description="HTH lysR-type" evidence="5">
    <location>
        <begin position="6"/>
        <end position="63"/>
    </location>
</feature>
<dbReference type="PROSITE" id="PS50931">
    <property type="entry name" value="HTH_LYSR"/>
    <property type="match status" value="1"/>
</dbReference>
<dbReference type="InterPro" id="IPR036390">
    <property type="entry name" value="WH_DNA-bd_sf"/>
</dbReference>
<keyword evidence="2" id="KW-0805">Transcription regulation</keyword>
<dbReference type="SUPFAM" id="SSF46785">
    <property type="entry name" value="Winged helix' DNA-binding domain"/>
    <property type="match status" value="1"/>
</dbReference>
<dbReference type="InterPro" id="IPR000847">
    <property type="entry name" value="LysR_HTH_N"/>
</dbReference>
<dbReference type="GO" id="GO:0000976">
    <property type="term" value="F:transcription cis-regulatory region binding"/>
    <property type="evidence" value="ECO:0007669"/>
    <property type="project" value="TreeGrafter"/>
</dbReference>
<evidence type="ECO:0000256" key="4">
    <source>
        <dbReference type="ARBA" id="ARBA00023163"/>
    </source>
</evidence>
<organism evidence="6 7">
    <name type="scientific">Sulfitobacter marinus</name>
    <dbReference type="NCBI Taxonomy" id="394264"/>
    <lineage>
        <taxon>Bacteria</taxon>
        <taxon>Pseudomonadati</taxon>
        <taxon>Pseudomonadota</taxon>
        <taxon>Alphaproteobacteria</taxon>
        <taxon>Rhodobacterales</taxon>
        <taxon>Roseobacteraceae</taxon>
        <taxon>Sulfitobacter</taxon>
    </lineage>
</organism>
<dbReference type="Pfam" id="PF00126">
    <property type="entry name" value="HTH_1"/>
    <property type="match status" value="1"/>
</dbReference>
<dbReference type="SUPFAM" id="SSF53850">
    <property type="entry name" value="Periplasmic binding protein-like II"/>
    <property type="match status" value="1"/>
</dbReference>
<dbReference type="GO" id="GO:0003700">
    <property type="term" value="F:DNA-binding transcription factor activity"/>
    <property type="evidence" value="ECO:0007669"/>
    <property type="project" value="InterPro"/>
</dbReference>
<accession>A0A1I6UH19</accession>